<name>A0A385DDC4_9ACTN</name>
<reference evidence="3 4" key="1">
    <citation type="submission" date="2018-08" db="EMBL/GenBank/DDBJ databases">
        <authorList>
            <person name="Ferrada E.E."/>
            <person name="Latorre B.A."/>
        </authorList>
    </citation>
    <scope>NUCLEOTIDE SEQUENCE [LARGE SCALE GENOMIC DNA]</scope>
    <source>
        <strain evidence="3 4">VK-A60T</strain>
    </source>
</reference>
<feature type="region of interest" description="Disordered" evidence="1">
    <location>
        <begin position="173"/>
        <end position="210"/>
    </location>
</feature>
<keyword evidence="2" id="KW-0472">Membrane</keyword>
<dbReference type="GeneID" id="300115609"/>
<evidence type="ECO:0000256" key="2">
    <source>
        <dbReference type="SAM" id="Phobius"/>
    </source>
</evidence>
<dbReference type="EMBL" id="CP031742">
    <property type="protein sequence ID" value="AXQ55904.1"/>
    <property type="molecule type" value="Genomic_DNA"/>
</dbReference>
<gene>
    <name evidence="3" type="ORF">D0C37_15660</name>
</gene>
<evidence type="ECO:0000256" key="1">
    <source>
        <dbReference type="SAM" id="MobiDB-lite"/>
    </source>
</evidence>
<dbReference type="Proteomes" id="UP000259636">
    <property type="component" value="Chromosome"/>
</dbReference>
<keyword evidence="2" id="KW-1133">Transmembrane helix</keyword>
<evidence type="ECO:0008006" key="5">
    <source>
        <dbReference type="Google" id="ProtNLM"/>
    </source>
</evidence>
<feature type="transmembrane region" description="Helical" evidence="2">
    <location>
        <begin position="12"/>
        <end position="29"/>
    </location>
</feature>
<protein>
    <recommendedName>
        <fullName evidence="5">DUF4760 domain-containing protein</fullName>
    </recommendedName>
</protein>
<evidence type="ECO:0000313" key="4">
    <source>
        <dbReference type="Proteomes" id="UP000259636"/>
    </source>
</evidence>
<organism evidence="3 4">
    <name type="scientific">Streptomyces koyangensis</name>
    <dbReference type="NCBI Taxonomy" id="188770"/>
    <lineage>
        <taxon>Bacteria</taxon>
        <taxon>Bacillati</taxon>
        <taxon>Actinomycetota</taxon>
        <taxon>Actinomycetes</taxon>
        <taxon>Kitasatosporales</taxon>
        <taxon>Streptomycetaceae</taxon>
        <taxon>Streptomyces</taxon>
        <taxon>Streptomyces aurantiacus group</taxon>
    </lineage>
</organism>
<proteinExistence type="predicted"/>
<dbReference type="AlphaFoldDB" id="A0A385DDC4"/>
<dbReference type="RefSeq" id="WP_117349615.1">
    <property type="nucleotide sequence ID" value="NZ_CP031742.1"/>
</dbReference>
<evidence type="ECO:0000313" key="3">
    <source>
        <dbReference type="EMBL" id="AXQ55904.1"/>
    </source>
</evidence>
<dbReference type="KEGG" id="sky:D0C37_15660"/>
<accession>A0A385DDC4</accession>
<keyword evidence="2" id="KW-0812">Transmembrane</keyword>
<sequence length="210" mass="23115">MTDLPELIAQTASALVGTVAGGAIALYVARWQTLRTAAIQAETTTAQENAAVRLAHSLRVRERETAAARALLERLEGMYQWLPSLPDVAEEQPVLSEHARSNCSKAMQSVRSGMSTDLLMISAPMVRDRYRTLVALLYDIGWRGAGRAHRERQIHDVRNYLRHVQHTLESVIDGAPLPRHAAPPGPDRPGDEAWLPPDLPPHWSDPADGS</sequence>